<evidence type="ECO:0000259" key="4">
    <source>
        <dbReference type="PROSITE" id="PS50977"/>
    </source>
</evidence>
<protein>
    <submittedName>
        <fullName evidence="5">TetR/AcrR family transcriptional regulator</fullName>
    </submittedName>
</protein>
<dbReference type="InterPro" id="IPR050109">
    <property type="entry name" value="HTH-type_TetR-like_transc_reg"/>
</dbReference>
<evidence type="ECO:0000256" key="3">
    <source>
        <dbReference type="SAM" id="MobiDB-lite"/>
    </source>
</evidence>
<dbReference type="PANTHER" id="PTHR30055:SF200">
    <property type="entry name" value="HTH-TYPE TRANSCRIPTIONAL REPRESSOR BDCR"/>
    <property type="match status" value="1"/>
</dbReference>
<comment type="caution">
    <text evidence="5">The sequence shown here is derived from an EMBL/GenBank/DDBJ whole genome shotgun (WGS) entry which is preliminary data.</text>
</comment>
<dbReference type="InterPro" id="IPR041490">
    <property type="entry name" value="KstR2_TetR_C"/>
</dbReference>
<dbReference type="Pfam" id="PF17932">
    <property type="entry name" value="TetR_C_24"/>
    <property type="match status" value="1"/>
</dbReference>
<name>A0ABN2WMV6_9MICO</name>
<evidence type="ECO:0000313" key="5">
    <source>
        <dbReference type="EMBL" id="GAA2095644.1"/>
    </source>
</evidence>
<dbReference type="InterPro" id="IPR001647">
    <property type="entry name" value="HTH_TetR"/>
</dbReference>
<proteinExistence type="predicted"/>
<dbReference type="Pfam" id="PF00440">
    <property type="entry name" value="TetR_N"/>
    <property type="match status" value="1"/>
</dbReference>
<feature type="domain" description="HTH tetR-type" evidence="4">
    <location>
        <begin position="14"/>
        <end position="74"/>
    </location>
</feature>
<keyword evidence="1 2" id="KW-0238">DNA-binding</keyword>
<accession>A0ABN2WMV6</accession>
<gene>
    <name evidence="5" type="ORF">GCM10009823_15270</name>
</gene>
<dbReference type="SUPFAM" id="SSF48498">
    <property type="entry name" value="Tetracyclin repressor-like, C-terminal domain"/>
    <property type="match status" value="1"/>
</dbReference>
<dbReference type="EMBL" id="BAAAPZ010000005">
    <property type="protein sequence ID" value="GAA2095644.1"/>
    <property type="molecule type" value="Genomic_DNA"/>
</dbReference>
<feature type="DNA-binding region" description="H-T-H motif" evidence="2">
    <location>
        <begin position="37"/>
        <end position="56"/>
    </location>
</feature>
<dbReference type="Proteomes" id="UP001500984">
    <property type="component" value="Unassembled WGS sequence"/>
</dbReference>
<evidence type="ECO:0000256" key="2">
    <source>
        <dbReference type="PROSITE-ProRule" id="PRU00335"/>
    </source>
</evidence>
<dbReference type="InterPro" id="IPR009057">
    <property type="entry name" value="Homeodomain-like_sf"/>
</dbReference>
<feature type="region of interest" description="Disordered" evidence="3">
    <location>
        <begin position="203"/>
        <end position="223"/>
    </location>
</feature>
<dbReference type="PROSITE" id="PS50977">
    <property type="entry name" value="HTH_TETR_2"/>
    <property type="match status" value="1"/>
</dbReference>
<organism evidence="5 6">
    <name type="scientific">Brevibacterium salitolerans</name>
    <dbReference type="NCBI Taxonomy" id="1403566"/>
    <lineage>
        <taxon>Bacteria</taxon>
        <taxon>Bacillati</taxon>
        <taxon>Actinomycetota</taxon>
        <taxon>Actinomycetes</taxon>
        <taxon>Micrococcales</taxon>
        <taxon>Brevibacteriaceae</taxon>
        <taxon>Brevibacterium</taxon>
    </lineage>
</organism>
<reference evidence="5 6" key="1">
    <citation type="journal article" date="2019" name="Int. J. Syst. Evol. Microbiol.">
        <title>The Global Catalogue of Microorganisms (GCM) 10K type strain sequencing project: providing services to taxonomists for standard genome sequencing and annotation.</title>
        <authorList>
            <consortium name="The Broad Institute Genomics Platform"/>
            <consortium name="The Broad Institute Genome Sequencing Center for Infectious Disease"/>
            <person name="Wu L."/>
            <person name="Ma J."/>
        </authorList>
    </citation>
    <scope>NUCLEOTIDE SEQUENCE [LARGE SCALE GENOMIC DNA]</scope>
    <source>
        <strain evidence="5 6">JCM 15900</strain>
    </source>
</reference>
<keyword evidence="6" id="KW-1185">Reference proteome</keyword>
<dbReference type="InterPro" id="IPR036271">
    <property type="entry name" value="Tet_transcr_reg_TetR-rel_C_sf"/>
</dbReference>
<evidence type="ECO:0000313" key="6">
    <source>
        <dbReference type="Proteomes" id="UP001500984"/>
    </source>
</evidence>
<dbReference type="RefSeq" id="WP_344336719.1">
    <property type="nucleotide sequence ID" value="NZ_BAAAPZ010000005.1"/>
</dbReference>
<dbReference type="SUPFAM" id="SSF46689">
    <property type="entry name" value="Homeodomain-like"/>
    <property type="match status" value="1"/>
</dbReference>
<dbReference type="Gene3D" id="1.10.357.10">
    <property type="entry name" value="Tetracycline Repressor, domain 2"/>
    <property type="match status" value="1"/>
</dbReference>
<dbReference type="PANTHER" id="PTHR30055">
    <property type="entry name" value="HTH-TYPE TRANSCRIPTIONAL REGULATOR RUTR"/>
    <property type="match status" value="1"/>
</dbReference>
<evidence type="ECO:0000256" key="1">
    <source>
        <dbReference type="ARBA" id="ARBA00023125"/>
    </source>
</evidence>
<sequence length="223" mass="24135">MRENGTRRRAAPHFIDRATVIAAALEAFAERGFHGASTRSIAALARTSLSNLYNYFGSKDEILEFVLESTSRELADSLETAVADAGGGPPGRLAAAVSAYVRFIVDKPQASLVGITEFRYLAGERRAAVVEQRDRSEAVFRAVISEGRAAGDFDVLDVPSATRAAVSLCNSMSAWYRPDGPHSADELVRLQVDLALGLVRSAQRAERSSPAHHRNPRRSIEAP</sequence>
<dbReference type="Gene3D" id="1.10.10.60">
    <property type="entry name" value="Homeodomain-like"/>
    <property type="match status" value="1"/>
</dbReference>
<dbReference type="PRINTS" id="PR00455">
    <property type="entry name" value="HTHTETR"/>
</dbReference>